<dbReference type="Gene3D" id="2.60.120.260">
    <property type="entry name" value="Galactose-binding domain-like"/>
    <property type="match status" value="1"/>
</dbReference>
<dbReference type="Proteomes" id="UP001495147">
    <property type="component" value="Unassembled WGS sequence"/>
</dbReference>
<dbReference type="SUPFAM" id="SSF53474">
    <property type="entry name" value="alpha/beta-Hydrolases"/>
    <property type="match status" value="1"/>
</dbReference>
<dbReference type="SMART" id="SM00939">
    <property type="entry name" value="PepX_C"/>
    <property type="match status" value="1"/>
</dbReference>
<organism evidence="4 5">
    <name type="scientific">Roseateles paludis</name>
    <dbReference type="NCBI Taxonomy" id="3145238"/>
    <lineage>
        <taxon>Bacteria</taxon>
        <taxon>Pseudomonadati</taxon>
        <taxon>Pseudomonadota</taxon>
        <taxon>Betaproteobacteria</taxon>
        <taxon>Burkholderiales</taxon>
        <taxon>Sphaerotilaceae</taxon>
        <taxon>Roseateles</taxon>
    </lineage>
</organism>
<gene>
    <name evidence="4" type="ORF">ABDJ85_07145</name>
</gene>
<dbReference type="Gene3D" id="1.10.3020.10">
    <property type="entry name" value="alpha-amino acid ester hydrolase ( Helical cap domain)"/>
    <property type="match status" value="1"/>
</dbReference>
<evidence type="ECO:0000256" key="1">
    <source>
        <dbReference type="ARBA" id="ARBA00022801"/>
    </source>
</evidence>
<evidence type="ECO:0000313" key="5">
    <source>
        <dbReference type="Proteomes" id="UP001495147"/>
    </source>
</evidence>
<dbReference type="RefSeq" id="WP_347704082.1">
    <property type="nucleotide sequence ID" value="NZ_JBDPZD010000002.1"/>
</dbReference>
<dbReference type="InterPro" id="IPR013736">
    <property type="entry name" value="Xaa-Pro_dipept_C"/>
</dbReference>
<accession>A0ABV0G0H8</accession>
<dbReference type="Pfam" id="PF08530">
    <property type="entry name" value="PepX_C"/>
    <property type="match status" value="1"/>
</dbReference>
<dbReference type="Pfam" id="PF02129">
    <property type="entry name" value="Peptidase_S15"/>
    <property type="match status" value="1"/>
</dbReference>
<reference evidence="4 5" key="1">
    <citation type="submission" date="2024-05" db="EMBL/GenBank/DDBJ databases">
        <title>Roseateles sp. DJS-2-20 16S ribosomal RNA gene Genome sequencing and assembly.</title>
        <authorList>
            <person name="Woo H."/>
        </authorList>
    </citation>
    <scope>NUCLEOTIDE SEQUENCE [LARGE SCALE GENOMIC DNA]</scope>
    <source>
        <strain evidence="4 5">DJS-2-20</strain>
    </source>
</reference>
<keyword evidence="5" id="KW-1185">Reference proteome</keyword>
<keyword evidence="2" id="KW-0732">Signal</keyword>
<evidence type="ECO:0000256" key="2">
    <source>
        <dbReference type="SAM" id="SignalP"/>
    </source>
</evidence>
<dbReference type="InterPro" id="IPR029058">
    <property type="entry name" value="AB_hydrolase_fold"/>
</dbReference>
<name>A0ABV0G0H8_9BURK</name>
<sequence>MKFRRTSMHLALALSALWLSASTLAAEPEPFDIQAHYTKSEYRVPMRDGKRLFTVVHAPKDLSKTYPVLMIRTPYGCGPYGVDTPGGLHSPSDEFLKSGYVFVCQDVRGRYMSEGEWVEMRPQVPVKRSNADVDESSDAYDSIEWMLKNLPGHNGRFGVWGVSYPGFYAAAALIDGHPALKAGSPQAPINDIWDGDDSYRGGAFMLAQNFGFYTGLKVQPNPTRGEHDGPPFTWTAGDDYNFYLRLGPLGAIAALQKDNRYLQELMAPDRYDAAWQARALAPHMKNVKAAVMMVGGWYDAEDLAGPLQLHRAIARFNPKLPVNQLVMGPWVHGGWLGRPGKSLGAIDFGSRTAETFRPQLHAFFEQHLRDGPAQPPAAALTFETGTNVWRRAATWPPASYSHRTLYLRAGGRLGFEPPVAGEAASTSYVSDPARPVPYVGQPTRGVRPDYMVADQRFAATRPDVLVFEGPVLERDLSVAGPLRARLVVASTGTDADFVVKLIDVHPHDRDDTVPGAAPRAEGSDPGLARTTLRGFQQLVRAWPLRARFRNGLDKPEALVPGQPVTLEFELPDVHHAFRRGHQLMVQVQSSWFPLMDRNPQRFVKLMEAKPEDFQPATQTVFHTPGQASSLSFKASESP</sequence>
<feature type="domain" description="Xaa-Pro dipeptidyl-peptidase C-terminal" evidence="3">
    <location>
        <begin position="361"/>
        <end position="631"/>
    </location>
</feature>
<feature type="signal peptide" evidence="2">
    <location>
        <begin position="1"/>
        <end position="25"/>
    </location>
</feature>
<evidence type="ECO:0000259" key="3">
    <source>
        <dbReference type="SMART" id="SM00939"/>
    </source>
</evidence>
<dbReference type="EMBL" id="JBDPZD010000002">
    <property type="protein sequence ID" value="MEO3691240.1"/>
    <property type="molecule type" value="Genomic_DNA"/>
</dbReference>
<comment type="caution">
    <text evidence="4">The sequence shown here is derived from an EMBL/GenBank/DDBJ whole genome shotgun (WGS) entry which is preliminary data.</text>
</comment>
<protein>
    <submittedName>
        <fullName evidence="4">CocE/NonD family hydrolase</fullName>
    </submittedName>
</protein>
<dbReference type="Gene3D" id="3.40.50.1820">
    <property type="entry name" value="alpha/beta hydrolase"/>
    <property type="match status" value="1"/>
</dbReference>
<dbReference type="InterPro" id="IPR000383">
    <property type="entry name" value="Xaa-Pro-like_dom"/>
</dbReference>
<dbReference type="InterPro" id="IPR005674">
    <property type="entry name" value="CocE/Ser_esterase"/>
</dbReference>
<proteinExistence type="predicted"/>
<dbReference type="SUPFAM" id="SSF49785">
    <property type="entry name" value="Galactose-binding domain-like"/>
    <property type="match status" value="1"/>
</dbReference>
<dbReference type="GO" id="GO:0016787">
    <property type="term" value="F:hydrolase activity"/>
    <property type="evidence" value="ECO:0007669"/>
    <property type="project" value="UniProtKB-KW"/>
</dbReference>
<dbReference type="InterPro" id="IPR008979">
    <property type="entry name" value="Galactose-bd-like_sf"/>
</dbReference>
<keyword evidence="1 4" id="KW-0378">Hydrolase</keyword>
<evidence type="ECO:0000313" key="4">
    <source>
        <dbReference type="EMBL" id="MEO3691240.1"/>
    </source>
</evidence>
<dbReference type="NCBIfam" id="TIGR00976">
    <property type="entry name" value="CocE_NonD"/>
    <property type="match status" value="1"/>
</dbReference>
<feature type="chain" id="PRO_5047300381" evidence="2">
    <location>
        <begin position="26"/>
        <end position="638"/>
    </location>
</feature>